<feature type="chain" id="PRO_5045144938" description="Gram-positive cocci surface proteins LPxTG domain-containing protein" evidence="6">
    <location>
        <begin position="25"/>
        <end position="179"/>
    </location>
</feature>
<protein>
    <recommendedName>
        <fullName evidence="7">Gram-positive cocci surface proteins LPxTG domain-containing protein</fullName>
    </recommendedName>
</protein>
<evidence type="ECO:0000256" key="1">
    <source>
        <dbReference type="ARBA" id="ARBA00022512"/>
    </source>
</evidence>
<keyword evidence="5" id="KW-0812">Transmembrane</keyword>
<evidence type="ECO:0000256" key="6">
    <source>
        <dbReference type="SAM" id="SignalP"/>
    </source>
</evidence>
<evidence type="ECO:0000256" key="2">
    <source>
        <dbReference type="ARBA" id="ARBA00022525"/>
    </source>
</evidence>
<evidence type="ECO:0000259" key="7">
    <source>
        <dbReference type="PROSITE" id="PS50847"/>
    </source>
</evidence>
<reference evidence="8 9" key="1">
    <citation type="submission" date="2024-10" db="EMBL/GenBank/DDBJ databases">
        <title>The Natural Products Discovery Center: Release of the First 8490 Sequenced Strains for Exploring Actinobacteria Biosynthetic Diversity.</title>
        <authorList>
            <person name="Kalkreuter E."/>
            <person name="Kautsar S.A."/>
            <person name="Yang D."/>
            <person name="Bader C.D."/>
            <person name="Teijaro C.N."/>
            <person name="Fluegel L."/>
            <person name="Davis C.M."/>
            <person name="Simpson J.R."/>
            <person name="Lauterbach L."/>
            <person name="Steele A.D."/>
            <person name="Gui C."/>
            <person name="Meng S."/>
            <person name="Li G."/>
            <person name="Viehrig K."/>
            <person name="Ye F."/>
            <person name="Su P."/>
            <person name="Kiefer A.F."/>
            <person name="Nichols A."/>
            <person name="Cepeda A.J."/>
            <person name="Yan W."/>
            <person name="Fan B."/>
            <person name="Jiang Y."/>
            <person name="Adhikari A."/>
            <person name="Zheng C.-J."/>
            <person name="Schuster L."/>
            <person name="Cowan T.M."/>
            <person name="Smanski M.J."/>
            <person name="Chevrette M.G."/>
            <person name="De Carvalho L.P.S."/>
            <person name="Shen B."/>
        </authorList>
    </citation>
    <scope>NUCLEOTIDE SEQUENCE [LARGE SCALE GENOMIC DNA]</scope>
    <source>
        <strain evidence="8 9">NPDC019481</strain>
    </source>
</reference>
<keyword evidence="4" id="KW-0572">Peptidoglycan-anchor</keyword>
<dbReference type="Proteomes" id="UP001611580">
    <property type="component" value="Unassembled WGS sequence"/>
</dbReference>
<evidence type="ECO:0000256" key="5">
    <source>
        <dbReference type="SAM" id="Phobius"/>
    </source>
</evidence>
<proteinExistence type="predicted"/>
<feature type="domain" description="Gram-positive cocci surface proteins LPxTG" evidence="7">
    <location>
        <begin position="144"/>
        <end position="179"/>
    </location>
</feature>
<feature type="signal peptide" evidence="6">
    <location>
        <begin position="1"/>
        <end position="24"/>
    </location>
</feature>
<evidence type="ECO:0000313" key="9">
    <source>
        <dbReference type="Proteomes" id="UP001611580"/>
    </source>
</evidence>
<gene>
    <name evidence="8" type="ORF">ACH47X_13645</name>
</gene>
<feature type="transmembrane region" description="Helical" evidence="5">
    <location>
        <begin position="152"/>
        <end position="172"/>
    </location>
</feature>
<keyword evidence="9" id="KW-1185">Reference proteome</keyword>
<evidence type="ECO:0000256" key="4">
    <source>
        <dbReference type="ARBA" id="ARBA00023088"/>
    </source>
</evidence>
<dbReference type="RefSeq" id="WP_397405081.1">
    <property type="nucleotide sequence ID" value="NZ_JBIRYI010000007.1"/>
</dbReference>
<keyword evidence="5" id="KW-1133">Transmembrane helix</keyword>
<keyword evidence="3 6" id="KW-0732">Signal</keyword>
<dbReference type="InterPro" id="IPR019931">
    <property type="entry name" value="LPXTG_anchor"/>
</dbReference>
<keyword evidence="1" id="KW-0134">Cell wall</keyword>
<comment type="caution">
    <text evidence="8">The sequence shown here is derived from an EMBL/GenBank/DDBJ whole genome shotgun (WGS) entry which is preliminary data.</text>
</comment>
<name>A0ABW7XL46_9MICO</name>
<keyword evidence="2" id="KW-0964">Secreted</keyword>
<sequence length="179" mass="17649">MLRRLISAMAITAAAVLAPATAAAADEYGPGEFPCEITFESTTVTVGEPFGFTITCPDLAGATITVQIAFAGEAAAADQTVEVAGADAESLTLDEDGTVSSTATVSAPGDYTVQVFDDDGNPLSDVYTITAVTAGGGAGGGGGLAATGSTSLPYLVVAGGLLLLGVGTLLALRMRARRG</sequence>
<organism evidence="8 9">
    <name type="scientific">Promicromonospora kroppenstedtii</name>
    <dbReference type="NCBI Taxonomy" id="440482"/>
    <lineage>
        <taxon>Bacteria</taxon>
        <taxon>Bacillati</taxon>
        <taxon>Actinomycetota</taxon>
        <taxon>Actinomycetes</taxon>
        <taxon>Micrococcales</taxon>
        <taxon>Promicromonosporaceae</taxon>
        <taxon>Promicromonospora</taxon>
    </lineage>
</organism>
<keyword evidence="5" id="KW-0472">Membrane</keyword>
<evidence type="ECO:0000313" key="8">
    <source>
        <dbReference type="EMBL" id="MFI2487954.1"/>
    </source>
</evidence>
<evidence type="ECO:0000256" key="3">
    <source>
        <dbReference type="ARBA" id="ARBA00022729"/>
    </source>
</evidence>
<dbReference type="EMBL" id="JBIRYI010000007">
    <property type="protein sequence ID" value="MFI2487954.1"/>
    <property type="molecule type" value="Genomic_DNA"/>
</dbReference>
<accession>A0ABW7XL46</accession>
<dbReference type="PROSITE" id="PS50847">
    <property type="entry name" value="GRAM_POS_ANCHORING"/>
    <property type="match status" value="1"/>
</dbReference>